<comment type="caution">
    <text evidence="1">The sequence shown here is derived from an EMBL/GenBank/DDBJ whole genome shotgun (WGS) entry which is preliminary data.</text>
</comment>
<reference evidence="1 2" key="1">
    <citation type="journal article" date="2018" name="Genome Biol. Evol.">
        <title>Multiple Roots of Fruiting Body Formation in Amoebozoa.</title>
        <authorList>
            <person name="Hillmann F."/>
            <person name="Forbes G."/>
            <person name="Novohradska S."/>
            <person name="Ferling I."/>
            <person name="Riege K."/>
            <person name="Groth M."/>
            <person name="Westermann M."/>
            <person name="Marz M."/>
            <person name="Spaller T."/>
            <person name="Winckler T."/>
            <person name="Schaap P."/>
            <person name="Glockner G."/>
        </authorList>
    </citation>
    <scope>NUCLEOTIDE SEQUENCE [LARGE SCALE GENOMIC DNA]</scope>
    <source>
        <strain evidence="1 2">Jena</strain>
    </source>
</reference>
<dbReference type="InParanoid" id="A0A2P6NV68"/>
<protein>
    <submittedName>
        <fullName evidence="1">Uncharacterized protein</fullName>
    </submittedName>
</protein>
<name>A0A2P6NV68_9EUKA</name>
<gene>
    <name evidence="1" type="ORF">PROFUN_02608</name>
</gene>
<sequence>MSMLDSRDTLNSSICVIHIAGRMMNPRPIHRFWMKEFVLSLKTMTVGWGQRLRNRYFLPKEEEKVNKRRDWLGQEA</sequence>
<accession>A0A2P6NV68</accession>
<dbReference type="EMBL" id="MDYQ01000016">
    <property type="protein sequence ID" value="PRP87871.1"/>
    <property type="molecule type" value="Genomic_DNA"/>
</dbReference>
<dbReference type="Proteomes" id="UP000241769">
    <property type="component" value="Unassembled WGS sequence"/>
</dbReference>
<dbReference type="AlphaFoldDB" id="A0A2P6NV68"/>
<keyword evidence="2" id="KW-1185">Reference proteome</keyword>
<evidence type="ECO:0000313" key="2">
    <source>
        <dbReference type="Proteomes" id="UP000241769"/>
    </source>
</evidence>
<evidence type="ECO:0000313" key="1">
    <source>
        <dbReference type="EMBL" id="PRP87871.1"/>
    </source>
</evidence>
<proteinExistence type="predicted"/>
<organism evidence="1 2">
    <name type="scientific">Planoprotostelium fungivorum</name>
    <dbReference type="NCBI Taxonomy" id="1890364"/>
    <lineage>
        <taxon>Eukaryota</taxon>
        <taxon>Amoebozoa</taxon>
        <taxon>Evosea</taxon>
        <taxon>Variosea</taxon>
        <taxon>Cavosteliida</taxon>
        <taxon>Cavosteliaceae</taxon>
        <taxon>Planoprotostelium</taxon>
    </lineage>
</organism>